<evidence type="ECO:0000256" key="2">
    <source>
        <dbReference type="ARBA" id="ARBA00004613"/>
    </source>
</evidence>
<dbReference type="InterPro" id="IPR018511">
    <property type="entry name" value="Hemolysin-typ_Ca-bd_CS"/>
</dbReference>
<keyword evidence="12" id="KW-1185">Reference proteome</keyword>
<feature type="compositionally biased region" description="Low complexity" evidence="9">
    <location>
        <begin position="198"/>
        <end position="221"/>
    </location>
</feature>
<evidence type="ECO:0000256" key="1">
    <source>
        <dbReference type="ARBA" id="ARBA00004370"/>
    </source>
</evidence>
<dbReference type="Pfam" id="PF00353">
    <property type="entry name" value="HemolysinCabind"/>
    <property type="match status" value="5"/>
</dbReference>
<dbReference type="SUPFAM" id="SSF51120">
    <property type="entry name" value="beta-Roll"/>
    <property type="match status" value="4"/>
</dbReference>
<feature type="domain" description="Haemolysin-type calcium binding-related" evidence="10">
    <location>
        <begin position="116"/>
        <end position="159"/>
    </location>
</feature>
<evidence type="ECO:0000256" key="7">
    <source>
        <dbReference type="ARBA" id="ARBA00023026"/>
    </source>
</evidence>
<dbReference type="Proteomes" id="UP000785613">
    <property type="component" value="Unassembled WGS sequence"/>
</dbReference>
<evidence type="ECO:0000256" key="9">
    <source>
        <dbReference type="SAM" id="MobiDB-lite"/>
    </source>
</evidence>
<keyword evidence="6" id="KW-0106">Calcium</keyword>
<keyword evidence="3" id="KW-0964">Secreted</keyword>
<keyword evidence="5" id="KW-0677">Repeat</keyword>
<keyword evidence="7" id="KW-0843">Virulence</keyword>
<keyword evidence="4" id="KW-0800">Toxin</keyword>
<dbReference type="PROSITE" id="PS00330">
    <property type="entry name" value="HEMOLYSIN_CALCIUM"/>
    <property type="match status" value="7"/>
</dbReference>
<dbReference type="InterPro" id="IPR001343">
    <property type="entry name" value="Hemolysn_Ca-bd"/>
</dbReference>
<evidence type="ECO:0000256" key="4">
    <source>
        <dbReference type="ARBA" id="ARBA00022656"/>
    </source>
</evidence>
<evidence type="ECO:0000313" key="12">
    <source>
        <dbReference type="Proteomes" id="UP000785613"/>
    </source>
</evidence>
<comment type="subcellular location">
    <subcellularLocation>
        <location evidence="1">Membrane</location>
    </subcellularLocation>
    <subcellularLocation>
        <location evidence="2">Secreted</location>
    </subcellularLocation>
</comment>
<evidence type="ECO:0000256" key="8">
    <source>
        <dbReference type="ARBA" id="ARBA00023136"/>
    </source>
</evidence>
<sequence>MHTNTRDALLSVTAAAYLGTAGNDTLTGGDTDDVLNGLAGADKLYGLAGNDTLDGGAGNDIMDGGRGNDTYLFGRGDGRDIVFDAGVRPLGEINTLRFKAGVLPADIAFDMSGNSLLINLIGSTDQVRIDGFLYGNSMTNTANPLQQMAFANGTTWDLAAISTALYAGTELADTRNGTYLDDRISGRAGDDALSGKTGNDVLDGGSGNDSLSGDGGNDTLDGGTGNDRLYGGAGNDTYVFGKGDGQDTIVTDLDQQTGSVDTLSFKAGVLPSDIELTANESTLIIKIKGGTDQLTAHGYVPLPAANTYTNPLQQFLFADGSSWNLAAINAKLYAGTSADDTLNGTGGNDRLYGQDGADRLFGAGGNDTLEGGAGADMIQGGAGDDTYVYSHGDGHDDVDFVGSSIGNGFNTLQFKAGILPDDIQLRSGATTLMVRFLDGSGQISFPTFLTDGTTANPHNTLQRITFPDGTSWDLPAIEAKLFNGTEIDDMIGGTNADDKITGRGGNDILNGAVGNDTLDGGKGVDELQGGLGNDTYVFGKGDGQDTVKASEAESSPTTVNTLQFKAGIAGSDLQLSAAGHALLIKIAGTTDQIRVESFIWQETSNWYNPLQKISFADGVTWDLARIKAELLADTTPVPASAAWLETPSAEVDIALIGNTMPIA</sequence>
<evidence type="ECO:0000256" key="3">
    <source>
        <dbReference type="ARBA" id="ARBA00022525"/>
    </source>
</evidence>
<evidence type="ECO:0000256" key="6">
    <source>
        <dbReference type="ARBA" id="ARBA00022837"/>
    </source>
</evidence>
<reference evidence="11 12" key="1">
    <citation type="submission" date="2019-09" db="EMBL/GenBank/DDBJ databases">
        <title>Taxonomy of Antarctic Massilia spp.: description of Massilia rubra sp. nov., Massilia aquatica sp. nov., Massilia mucilaginosa sp. nov., Massilia frigida sp. nov. isolated from streams, lakes and regoliths.</title>
        <authorList>
            <person name="Holochova P."/>
            <person name="Sedlacek I."/>
            <person name="Kralova S."/>
            <person name="Maslanova I."/>
            <person name="Busse H.-J."/>
            <person name="Stankova E."/>
            <person name="Vrbovska V."/>
            <person name="Kovarovic V."/>
            <person name="Bartak M."/>
            <person name="Svec P."/>
            <person name="Pantucek R."/>
        </authorList>
    </citation>
    <scope>NUCLEOTIDE SEQUENCE [LARGE SCALE GENOMIC DNA]</scope>
    <source>
        <strain evidence="11 12">CCM 8692</strain>
    </source>
</reference>
<dbReference type="InterPro" id="IPR050557">
    <property type="entry name" value="RTX_toxin/Mannuronan_C5-epim"/>
</dbReference>
<accession>A0ABX0LHL3</accession>
<gene>
    <name evidence="11" type="ORF">F0185_09185</name>
</gene>
<dbReference type="Pfam" id="PF06594">
    <property type="entry name" value="HCBP_related"/>
    <property type="match status" value="3"/>
</dbReference>
<name>A0ABX0LHL3_9BURK</name>
<dbReference type="PANTHER" id="PTHR38340">
    <property type="entry name" value="S-LAYER PROTEIN"/>
    <property type="match status" value="1"/>
</dbReference>
<organism evidence="11 12">
    <name type="scientific">Massilia rubra</name>
    <dbReference type="NCBI Taxonomy" id="2607910"/>
    <lineage>
        <taxon>Bacteria</taxon>
        <taxon>Pseudomonadati</taxon>
        <taxon>Pseudomonadota</taxon>
        <taxon>Betaproteobacteria</taxon>
        <taxon>Burkholderiales</taxon>
        <taxon>Oxalobacteraceae</taxon>
        <taxon>Telluria group</taxon>
        <taxon>Massilia</taxon>
    </lineage>
</organism>
<dbReference type="PRINTS" id="PR00313">
    <property type="entry name" value="CABNDNGRPT"/>
</dbReference>
<evidence type="ECO:0000313" key="11">
    <source>
        <dbReference type="EMBL" id="NHZ33762.1"/>
    </source>
</evidence>
<comment type="caution">
    <text evidence="11">The sequence shown here is derived from an EMBL/GenBank/DDBJ whole genome shotgun (WGS) entry which is preliminary data.</text>
</comment>
<feature type="domain" description="Haemolysin-type calcium binding-related" evidence="10">
    <location>
        <begin position="582"/>
        <end position="624"/>
    </location>
</feature>
<feature type="domain" description="Haemolysin-type calcium binding-related" evidence="10">
    <location>
        <begin position="283"/>
        <end position="326"/>
    </location>
</feature>
<dbReference type="InterPro" id="IPR003995">
    <property type="entry name" value="RTX_toxin_determinant-A"/>
</dbReference>
<keyword evidence="8" id="KW-0472">Membrane</keyword>
<dbReference type="RefSeq" id="WP_167223677.1">
    <property type="nucleotide sequence ID" value="NZ_VUYU01000005.1"/>
</dbReference>
<dbReference type="PRINTS" id="PR01488">
    <property type="entry name" value="RTXTOXINA"/>
</dbReference>
<protein>
    <recommendedName>
        <fullName evidence="10">Haemolysin-type calcium binding-related domain-containing protein</fullName>
    </recommendedName>
</protein>
<dbReference type="InterPro" id="IPR010566">
    <property type="entry name" value="Haemolys_ca-bd"/>
</dbReference>
<dbReference type="PANTHER" id="PTHR38340:SF1">
    <property type="entry name" value="S-LAYER PROTEIN"/>
    <property type="match status" value="1"/>
</dbReference>
<dbReference type="InterPro" id="IPR011049">
    <property type="entry name" value="Serralysin-like_metalloprot_C"/>
</dbReference>
<dbReference type="EMBL" id="VUYU01000005">
    <property type="protein sequence ID" value="NHZ33762.1"/>
    <property type="molecule type" value="Genomic_DNA"/>
</dbReference>
<evidence type="ECO:0000256" key="5">
    <source>
        <dbReference type="ARBA" id="ARBA00022737"/>
    </source>
</evidence>
<evidence type="ECO:0000259" key="10">
    <source>
        <dbReference type="Pfam" id="PF06594"/>
    </source>
</evidence>
<proteinExistence type="predicted"/>
<feature type="region of interest" description="Disordered" evidence="9">
    <location>
        <begin position="191"/>
        <end position="227"/>
    </location>
</feature>
<dbReference type="Gene3D" id="2.150.10.10">
    <property type="entry name" value="Serralysin-like metalloprotease, C-terminal"/>
    <property type="match status" value="4"/>
</dbReference>